<gene>
    <name evidence="1" type="ORF">Syun_001320</name>
</gene>
<evidence type="ECO:0000313" key="2">
    <source>
        <dbReference type="Proteomes" id="UP001420932"/>
    </source>
</evidence>
<organism evidence="1 2">
    <name type="scientific">Stephania yunnanensis</name>
    <dbReference type="NCBI Taxonomy" id="152371"/>
    <lineage>
        <taxon>Eukaryota</taxon>
        <taxon>Viridiplantae</taxon>
        <taxon>Streptophyta</taxon>
        <taxon>Embryophyta</taxon>
        <taxon>Tracheophyta</taxon>
        <taxon>Spermatophyta</taxon>
        <taxon>Magnoliopsida</taxon>
        <taxon>Ranunculales</taxon>
        <taxon>Menispermaceae</taxon>
        <taxon>Menispermoideae</taxon>
        <taxon>Cissampelideae</taxon>
        <taxon>Stephania</taxon>
    </lineage>
</organism>
<evidence type="ECO:0000313" key="1">
    <source>
        <dbReference type="EMBL" id="KAK9169180.1"/>
    </source>
</evidence>
<keyword evidence="2" id="KW-1185">Reference proteome</keyword>
<comment type="caution">
    <text evidence="1">The sequence shown here is derived from an EMBL/GenBank/DDBJ whole genome shotgun (WGS) entry which is preliminary data.</text>
</comment>
<accession>A0AAP0Q6C8</accession>
<proteinExistence type="predicted"/>
<sequence length="52" mass="5986">MVDRQLWRRPRALGRNNSNYIILPSDVGTTISKPDRPLPFVGDVHALQTKER</sequence>
<reference evidence="1 2" key="1">
    <citation type="submission" date="2024-01" db="EMBL/GenBank/DDBJ databases">
        <title>Genome assemblies of Stephania.</title>
        <authorList>
            <person name="Yang L."/>
        </authorList>
    </citation>
    <scope>NUCLEOTIDE SEQUENCE [LARGE SCALE GENOMIC DNA]</scope>
    <source>
        <strain evidence="1">YNDBR</strain>
        <tissue evidence="1">Leaf</tissue>
    </source>
</reference>
<dbReference type="EMBL" id="JBBNAF010000001">
    <property type="protein sequence ID" value="KAK9169180.1"/>
    <property type="molecule type" value="Genomic_DNA"/>
</dbReference>
<name>A0AAP0Q6C8_9MAGN</name>
<dbReference type="Proteomes" id="UP001420932">
    <property type="component" value="Unassembled WGS sequence"/>
</dbReference>
<dbReference type="AlphaFoldDB" id="A0AAP0Q6C8"/>
<protein>
    <submittedName>
        <fullName evidence="1">Uncharacterized protein</fullName>
    </submittedName>
</protein>